<evidence type="ECO:0000256" key="1">
    <source>
        <dbReference type="SAM" id="MobiDB-lite"/>
    </source>
</evidence>
<organism evidence="2 3">
    <name type="scientific">Ruegeria denitrificans</name>
    <dbReference type="NCBI Taxonomy" id="1715692"/>
    <lineage>
        <taxon>Bacteria</taxon>
        <taxon>Pseudomonadati</taxon>
        <taxon>Pseudomonadota</taxon>
        <taxon>Alphaproteobacteria</taxon>
        <taxon>Rhodobacterales</taxon>
        <taxon>Roseobacteraceae</taxon>
        <taxon>Ruegeria</taxon>
    </lineage>
</organism>
<protein>
    <submittedName>
        <fullName evidence="2">Uncharacterized protein</fullName>
    </submittedName>
</protein>
<dbReference type="OrthoDB" id="7746100at2"/>
<accession>A0A0P1ILP8</accession>
<reference evidence="3" key="1">
    <citation type="submission" date="2015-09" db="EMBL/GenBank/DDBJ databases">
        <authorList>
            <person name="Rodrigo-Torres L."/>
            <person name="Arahal D.R."/>
        </authorList>
    </citation>
    <scope>NUCLEOTIDE SEQUENCE [LARGE SCALE GENOMIC DNA]</scope>
    <source>
        <strain evidence="3">CECT 5091</strain>
    </source>
</reference>
<evidence type="ECO:0000313" key="2">
    <source>
        <dbReference type="EMBL" id="CUK10438.1"/>
    </source>
</evidence>
<evidence type="ECO:0000313" key="3">
    <source>
        <dbReference type="Proteomes" id="UP000051260"/>
    </source>
</evidence>
<name>A0A0P1ILP8_9RHOB</name>
<dbReference type="AlphaFoldDB" id="A0A0P1ILP8"/>
<sequence>MKALDENLMRSELTITQQSEHIAKRKELWEARKQSGRNPPTSDPRQGFASATSDATGMSKRRVNEAIARAEGVTQEARDTIRGTEHDKGVVLDELKKLPASEQAKLVTFLKWIP</sequence>
<feature type="compositionally biased region" description="Polar residues" evidence="1">
    <location>
        <begin position="36"/>
        <end position="56"/>
    </location>
</feature>
<gene>
    <name evidence="2" type="ORF">RUE5091_03314</name>
</gene>
<dbReference type="EMBL" id="CYUD01000010">
    <property type="protein sequence ID" value="CUK10438.1"/>
    <property type="molecule type" value="Genomic_DNA"/>
</dbReference>
<feature type="region of interest" description="Disordered" evidence="1">
    <location>
        <begin position="27"/>
        <end position="60"/>
    </location>
</feature>
<keyword evidence="3" id="KW-1185">Reference proteome</keyword>
<dbReference type="STRING" id="1715692.RUE5091_03314"/>
<proteinExistence type="predicted"/>
<dbReference type="Proteomes" id="UP000051260">
    <property type="component" value="Unassembled WGS sequence"/>
</dbReference>
<dbReference type="RefSeq" id="WP_058282974.1">
    <property type="nucleotide sequence ID" value="NZ_CYUD01000010.1"/>
</dbReference>